<sequence>MKSLVPFLATSVAAISLDLQNEDNIKSVAATIAYDMMTVYVGNQSGQVPGLLPGGLNCNPNTAGTYCWWEAGAMFGSLINYWQYTGDSSYNSVISQAMQWQKGSDDNFNPANQSRSMGIDDQVFWAFTAMDAVEANFPEAGNDQPSWLALAQAVFNFQHGLWDAATCGGGYRWQVFQINAGYNLKNSVSNGGNFQLAARLAYVTGNQSYADWANKVYDWMASSRLMQYDNSTGILYIWDNTDTNNGCIDQTNYVWSYNYGIMLAGAAYMYNYTNGSDVWLGRVNQILDSSFSLFFPTKYGGNIMSELQCEETLVCNQDQKSFKAYLSRWMAVTALLVPSTAAQITPKLDASAKAAAGQCDGQPTGQACGLQWYTSTWDGTSGVGQQMAALSVIGATLNRQDIAPLSLRTGATSTSDPNAGSTAPYDPTTETGPVTTADKAGAAILTDRAGVARFITDHTTMNELHGQPLFDGKHAVNGTGEVATNGEASAANNNLLPHLNGSTSAGAFRDVPGYTPSRRLKVVTVGAGFSGLLFAHKLQHQYTEMQDMVEHKIIESRSELGGTWLVNTYPGIQCDVPAHIYAFPFDPNPNWSHFYASGKEIHEYLVSTTKKWNLDRDIQYNTRLNEAQWQRDTGQWRLKTTYCGNEEVEYADVLISGQGILNNWKWPEIQGLEAFKGQKVHSANWDHNYDYTHKRIAVIGNGSSGIQIIPQMAKIPGTQVFSFQRSPTYIYYRMPPSKLLGRPNISGNPEYTEEDKKRFREDPAEHKAHRKMLVHRINKAFKMFVKDSPQSREASESARTQMAEKLNNDPRLCKMLIPKWSLGCRRITPGEGYLESFLKDNVHLTQSRITKITEKSVVTEDEKEYEVDVVVCATGFVVTFAPQFRLLGLANTDLQQLWSTSEPLSYLSICAPKMPNYFTFGGPNAVIAHGSLIEAFNWTADYIVRFLRKMATENIKSVCVKDVAVTEFNEYTDEVLSRLVWTEECTSWYKMNRKHGRVTAAFGGSAMMYKSFMDDGPRMEDFEVEYRERNRFAFMGKGFMNYEFDDKADLSWYIEK</sequence>
<reference evidence="1" key="1">
    <citation type="submission" date="2022-10" db="EMBL/GenBank/DDBJ databases">
        <title>Culturing micro-colonial fungi from biological soil crusts in the Mojave desert and describing Neophaeococcomyces mojavensis, and introducing the new genera and species Taxawa tesnikishii.</title>
        <authorList>
            <person name="Kurbessoian T."/>
            <person name="Stajich J.E."/>
        </authorList>
    </citation>
    <scope>NUCLEOTIDE SEQUENCE</scope>
    <source>
        <strain evidence="1">JES_112</strain>
    </source>
</reference>
<proteinExistence type="predicted"/>
<evidence type="ECO:0000313" key="1">
    <source>
        <dbReference type="EMBL" id="KAJ9653961.1"/>
    </source>
</evidence>
<name>A0ACC3A1H3_9EURO</name>
<organism evidence="1 2">
    <name type="scientific">Neophaeococcomyces mojaviensis</name>
    <dbReference type="NCBI Taxonomy" id="3383035"/>
    <lineage>
        <taxon>Eukaryota</taxon>
        <taxon>Fungi</taxon>
        <taxon>Dikarya</taxon>
        <taxon>Ascomycota</taxon>
        <taxon>Pezizomycotina</taxon>
        <taxon>Eurotiomycetes</taxon>
        <taxon>Chaetothyriomycetidae</taxon>
        <taxon>Chaetothyriales</taxon>
        <taxon>Chaetothyriales incertae sedis</taxon>
        <taxon>Neophaeococcomyces</taxon>
    </lineage>
</organism>
<comment type="caution">
    <text evidence="1">The sequence shown here is derived from an EMBL/GenBank/DDBJ whole genome shotgun (WGS) entry which is preliminary data.</text>
</comment>
<dbReference type="Proteomes" id="UP001172386">
    <property type="component" value="Unassembled WGS sequence"/>
</dbReference>
<protein>
    <submittedName>
        <fullName evidence="1">Uncharacterized protein</fullName>
    </submittedName>
</protein>
<accession>A0ACC3A1H3</accession>
<keyword evidence="2" id="KW-1185">Reference proteome</keyword>
<dbReference type="EMBL" id="JAPDRQ010000136">
    <property type="protein sequence ID" value="KAJ9653961.1"/>
    <property type="molecule type" value="Genomic_DNA"/>
</dbReference>
<evidence type="ECO:0000313" key="2">
    <source>
        <dbReference type="Proteomes" id="UP001172386"/>
    </source>
</evidence>
<gene>
    <name evidence="1" type="ORF">H2198_006949</name>
</gene>